<name>G3H2P0_CRIGR</name>
<gene>
    <name evidence="1" type="ORF">I79_004458</name>
</gene>
<evidence type="ECO:0000313" key="1">
    <source>
        <dbReference type="EMBL" id="EGW04705.1"/>
    </source>
</evidence>
<sequence length="61" mass="6310">MSVRSSRIALCCKGSPKLQAAEERVAVGRPAVGTGGLGLPPSFLRWAGKSCCRGVELLPQG</sequence>
<dbReference type="InParanoid" id="G3H2P0"/>
<organism evidence="1 2">
    <name type="scientific">Cricetulus griseus</name>
    <name type="common">Chinese hamster</name>
    <name type="synonym">Cricetulus barabensis griseus</name>
    <dbReference type="NCBI Taxonomy" id="10029"/>
    <lineage>
        <taxon>Eukaryota</taxon>
        <taxon>Metazoa</taxon>
        <taxon>Chordata</taxon>
        <taxon>Craniata</taxon>
        <taxon>Vertebrata</taxon>
        <taxon>Euteleostomi</taxon>
        <taxon>Mammalia</taxon>
        <taxon>Eutheria</taxon>
        <taxon>Euarchontoglires</taxon>
        <taxon>Glires</taxon>
        <taxon>Rodentia</taxon>
        <taxon>Myomorpha</taxon>
        <taxon>Muroidea</taxon>
        <taxon>Cricetidae</taxon>
        <taxon>Cricetinae</taxon>
        <taxon>Cricetulus</taxon>
    </lineage>
</organism>
<proteinExistence type="predicted"/>
<protein>
    <submittedName>
        <fullName evidence="1">Uncharacterized protein</fullName>
    </submittedName>
</protein>
<dbReference type="EMBL" id="JH000118">
    <property type="protein sequence ID" value="EGW04705.1"/>
    <property type="molecule type" value="Genomic_DNA"/>
</dbReference>
<dbReference type="Proteomes" id="UP000001075">
    <property type="component" value="Unassembled WGS sequence"/>
</dbReference>
<evidence type="ECO:0000313" key="2">
    <source>
        <dbReference type="Proteomes" id="UP000001075"/>
    </source>
</evidence>
<reference evidence="2" key="1">
    <citation type="journal article" date="2011" name="Nat. Biotechnol.">
        <title>The genomic sequence of the Chinese hamster ovary (CHO)-K1 cell line.</title>
        <authorList>
            <person name="Xu X."/>
            <person name="Nagarajan H."/>
            <person name="Lewis N.E."/>
            <person name="Pan S."/>
            <person name="Cai Z."/>
            <person name="Liu X."/>
            <person name="Chen W."/>
            <person name="Xie M."/>
            <person name="Wang W."/>
            <person name="Hammond S."/>
            <person name="Andersen M.R."/>
            <person name="Neff N."/>
            <person name="Passarelli B."/>
            <person name="Koh W."/>
            <person name="Fan H.C."/>
            <person name="Wang J."/>
            <person name="Gui Y."/>
            <person name="Lee K.H."/>
            <person name="Betenbaugh M.J."/>
            <person name="Quake S.R."/>
            <person name="Famili I."/>
            <person name="Palsson B.O."/>
            <person name="Wang J."/>
        </authorList>
    </citation>
    <scope>NUCLEOTIDE SEQUENCE [LARGE SCALE GENOMIC DNA]</scope>
    <source>
        <strain evidence="2">CHO K1 cell line</strain>
    </source>
</reference>
<accession>G3H2P0</accession>
<dbReference type="AlphaFoldDB" id="G3H2P0"/>